<sequence length="309" mass="31200">MRIPVLPALFGAVLAMNCSGAHAAPLPPACAVGGAGSLSASPTEATARNYVLRFSPGTDAPSLHAASVTVSGAGGSARDMRDILDAASVVLLGALVNHHGAGCTADYFLATLQPILAGLQTGQTYDISWSSPVAQTGAKQIRFGALHLHLAGGSGAQPIAVSLDLGGAGMTGDTVLASLLPQDARSDFSLPAQALGPLLAATAGRPARSVAVPVTIRTLRARRGDMQLEGSGSAELTGSPDAASATGHMSMRNLPELIETLRAAGQTRPAAALIMANLVGHHADAADTSWDVEWAGGILTVNHIPLPLR</sequence>
<organism evidence="3 4">
    <name type="scientific">Gluconacetobacter tumulicola</name>
    <dbReference type="NCBI Taxonomy" id="1017177"/>
    <lineage>
        <taxon>Bacteria</taxon>
        <taxon>Pseudomonadati</taxon>
        <taxon>Pseudomonadota</taxon>
        <taxon>Alphaproteobacteria</taxon>
        <taxon>Acetobacterales</taxon>
        <taxon>Acetobacteraceae</taxon>
        <taxon>Gluconacetobacter</taxon>
    </lineage>
</organism>
<keyword evidence="4" id="KW-1185">Reference proteome</keyword>
<dbReference type="AlphaFoldDB" id="A0A7W4JBP1"/>
<name>A0A7W4JBP1_9PROT</name>
<evidence type="ECO:0000313" key="3">
    <source>
        <dbReference type="EMBL" id="MBB2178159.1"/>
    </source>
</evidence>
<evidence type="ECO:0008006" key="5">
    <source>
        <dbReference type="Google" id="ProtNLM"/>
    </source>
</evidence>
<feature type="chain" id="PRO_5031439719" description="DUF2125 domain-containing protein" evidence="2">
    <location>
        <begin position="24"/>
        <end position="309"/>
    </location>
</feature>
<proteinExistence type="predicted"/>
<feature type="region of interest" description="Disordered" evidence="1">
    <location>
        <begin position="227"/>
        <end position="246"/>
    </location>
</feature>
<evidence type="ECO:0000313" key="4">
    <source>
        <dbReference type="Proteomes" id="UP000525623"/>
    </source>
</evidence>
<dbReference type="Proteomes" id="UP000525623">
    <property type="component" value="Unassembled WGS sequence"/>
</dbReference>
<protein>
    <recommendedName>
        <fullName evidence="5">DUF2125 domain-containing protein</fullName>
    </recommendedName>
</protein>
<gene>
    <name evidence="3" type="ORF">HLH29_03065</name>
</gene>
<evidence type="ECO:0000256" key="1">
    <source>
        <dbReference type="SAM" id="MobiDB-lite"/>
    </source>
</evidence>
<reference evidence="3 4" key="1">
    <citation type="submission" date="2020-04" db="EMBL/GenBank/DDBJ databases">
        <title>Description of novel Gluconacetobacter.</title>
        <authorList>
            <person name="Sombolestani A."/>
        </authorList>
    </citation>
    <scope>NUCLEOTIDE SEQUENCE [LARGE SCALE GENOMIC DNA]</scope>
    <source>
        <strain evidence="3 4">LMG 27725</strain>
    </source>
</reference>
<accession>A0A7W4JBP1</accession>
<keyword evidence="2" id="KW-0732">Signal</keyword>
<comment type="caution">
    <text evidence="3">The sequence shown here is derived from an EMBL/GenBank/DDBJ whole genome shotgun (WGS) entry which is preliminary data.</text>
</comment>
<evidence type="ECO:0000256" key="2">
    <source>
        <dbReference type="SAM" id="SignalP"/>
    </source>
</evidence>
<feature type="signal peptide" evidence="2">
    <location>
        <begin position="1"/>
        <end position="23"/>
    </location>
</feature>
<dbReference type="EMBL" id="JABEQL010000003">
    <property type="protein sequence ID" value="MBB2178159.1"/>
    <property type="molecule type" value="Genomic_DNA"/>
</dbReference>